<dbReference type="Gene3D" id="1.10.340.30">
    <property type="entry name" value="Hypothetical protein, domain 2"/>
    <property type="match status" value="1"/>
</dbReference>
<dbReference type="SUPFAM" id="SSF57884">
    <property type="entry name" value="Ada DNA repair protein, N-terminal domain (N-Ada 10)"/>
    <property type="match status" value="1"/>
</dbReference>
<dbReference type="Proteomes" id="UP001597391">
    <property type="component" value="Unassembled WGS sequence"/>
</dbReference>
<dbReference type="CDD" id="cd00056">
    <property type="entry name" value="ENDO3c"/>
    <property type="match status" value="1"/>
</dbReference>
<dbReference type="InterPro" id="IPR004026">
    <property type="entry name" value="Ada_DNA_repair_Zn-bd"/>
</dbReference>
<dbReference type="InterPro" id="IPR023170">
    <property type="entry name" value="HhH_base_excis_C"/>
</dbReference>
<evidence type="ECO:0000256" key="4">
    <source>
        <dbReference type="ARBA" id="ARBA00022603"/>
    </source>
</evidence>
<keyword evidence="9" id="KW-0234">DNA repair</keyword>
<dbReference type="EC" id="3.2.2.21" evidence="3"/>
<keyword evidence="8" id="KW-0804">Transcription</keyword>
<dbReference type="Gene3D" id="3.30.310.20">
    <property type="entry name" value="DNA-3-methyladenine glycosylase AlkA, N-terminal domain"/>
    <property type="match status" value="1"/>
</dbReference>
<comment type="caution">
    <text evidence="11">The sequence shown here is derived from an EMBL/GenBank/DDBJ whole genome shotgun (WGS) entry which is preliminary data.</text>
</comment>
<evidence type="ECO:0000256" key="6">
    <source>
        <dbReference type="ARBA" id="ARBA00023015"/>
    </source>
</evidence>
<dbReference type="InterPro" id="IPR037046">
    <property type="entry name" value="AlkA_N_sf"/>
</dbReference>
<dbReference type="InterPro" id="IPR003265">
    <property type="entry name" value="HhH-GPD_domain"/>
</dbReference>
<dbReference type="Gene3D" id="1.10.1670.10">
    <property type="entry name" value="Helix-hairpin-Helix base-excision DNA repair enzymes (C-terminal)"/>
    <property type="match status" value="1"/>
</dbReference>
<evidence type="ECO:0000256" key="7">
    <source>
        <dbReference type="ARBA" id="ARBA00023159"/>
    </source>
</evidence>
<dbReference type="SUPFAM" id="SSF48150">
    <property type="entry name" value="DNA-glycosylase"/>
    <property type="match status" value="1"/>
</dbReference>
<dbReference type="InterPro" id="IPR051912">
    <property type="entry name" value="Alkylbase_DNA_Glycosylase/TA"/>
</dbReference>
<dbReference type="PANTHER" id="PTHR43003:SF13">
    <property type="entry name" value="DNA-3-METHYLADENINE GLYCOSYLASE 2"/>
    <property type="match status" value="1"/>
</dbReference>
<name>A0ABW5XGI3_9MICO</name>
<dbReference type="SMART" id="SM00342">
    <property type="entry name" value="HTH_ARAC"/>
    <property type="match status" value="1"/>
</dbReference>
<dbReference type="PANTHER" id="PTHR43003">
    <property type="entry name" value="DNA-3-METHYLADENINE GLYCOSYLASE"/>
    <property type="match status" value="1"/>
</dbReference>
<accession>A0ABW5XGI3</accession>
<evidence type="ECO:0000256" key="3">
    <source>
        <dbReference type="ARBA" id="ARBA00012000"/>
    </source>
</evidence>
<sequence length="561" mass="60940">MSEQRPPHHDTLFAERYRAISSRDQRFDGQFFTAVKTTRIYCRPSCPARTPKPENVTFFTTSAAAHEAGFRACKRCLPEATPGTPEWNIRQDLAARAMRLISDGVVDRSGVEGLAAQLGYTPRHVHRTLVAELGASPVSLARAKRAQLARSLLVGTDLKLADAAFAAGFGSIRQFNDTMRAVFDAQPSAIRERAQHSTATLTSGSTVLGPRIQVTLSLPVRAPFDALGVFEFLAARAIVGVEQADLSDPSHLMYARTVALPSGPGAFRIRATRMPEVRTAPVAAHASLTEAETRQLPQPWRLHADLELSELSDIPVVLARIRRLLDLDADCEGIDQALLHDPHLRPLVERTPGIRVPGSVDPNEMVIRAIVGQQISVPAARGHLARLANIAGRPYESGFDGLTTLFPAPEQIANAVVPVSQDTPLDPDRALRLPRRSMTAIHTAARRLATGELQVHIGADGTQLTQDFLALPGVGPWTAAYIALRVLGDSDSWMIGDVALIAGARAMGLLSDSLPNKQAEHRALAEYARVWAPWRSYASMHLWKAASSIPRPSSLTDRELA</sequence>
<dbReference type="SUPFAM" id="SSF55945">
    <property type="entry name" value="TATA-box binding protein-like"/>
    <property type="match status" value="1"/>
</dbReference>
<dbReference type="Pfam" id="PF12833">
    <property type="entry name" value="HTH_18"/>
    <property type="match status" value="1"/>
</dbReference>
<dbReference type="Gene3D" id="3.40.10.10">
    <property type="entry name" value="DNA Methylphosphotriester Repair Domain"/>
    <property type="match status" value="1"/>
</dbReference>
<keyword evidence="4" id="KW-0808">Transferase</keyword>
<dbReference type="InterPro" id="IPR009057">
    <property type="entry name" value="Homeodomain-like_sf"/>
</dbReference>
<feature type="domain" description="HTH araC/xylS-type" evidence="10">
    <location>
        <begin position="95"/>
        <end position="193"/>
    </location>
</feature>
<keyword evidence="4" id="KW-0489">Methyltransferase</keyword>
<keyword evidence="7" id="KW-0010">Activator</keyword>
<evidence type="ECO:0000256" key="1">
    <source>
        <dbReference type="ARBA" id="ARBA00000086"/>
    </source>
</evidence>
<dbReference type="Gene3D" id="1.10.10.60">
    <property type="entry name" value="Homeodomain-like"/>
    <property type="match status" value="1"/>
</dbReference>
<dbReference type="SUPFAM" id="SSF46689">
    <property type="entry name" value="Homeodomain-like"/>
    <property type="match status" value="1"/>
</dbReference>
<comment type="cofactor">
    <cofactor evidence="2">
        <name>Zn(2+)</name>
        <dbReference type="ChEBI" id="CHEBI:29105"/>
    </cofactor>
</comment>
<dbReference type="PROSITE" id="PS01124">
    <property type="entry name" value="HTH_ARAC_FAMILY_2"/>
    <property type="match status" value="1"/>
</dbReference>
<evidence type="ECO:0000256" key="8">
    <source>
        <dbReference type="ARBA" id="ARBA00023163"/>
    </source>
</evidence>
<evidence type="ECO:0000256" key="5">
    <source>
        <dbReference type="ARBA" id="ARBA00022763"/>
    </source>
</evidence>
<protein>
    <recommendedName>
        <fullName evidence="3">DNA-3-methyladenine glycosylase II</fullName>
        <ecNumber evidence="3">3.2.2.21</ecNumber>
    </recommendedName>
</protein>
<evidence type="ECO:0000256" key="2">
    <source>
        <dbReference type="ARBA" id="ARBA00001947"/>
    </source>
</evidence>
<dbReference type="InterPro" id="IPR011257">
    <property type="entry name" value="DNA_glycosylase"/>
</dbReference>
<evidence type="ECO:0000313" key="11">
    <source>
        <dbReference type="EMBL" id="MFD2840509.1"/>
    </source>
</evidence>
<dbReference type="SMART" id="SM00478">
    <property type="entry name" value="ENDO3c"/>
    <property type="match status" value="1"/>
</dbReference>
<gene>
    <name evidence="11" type="ORF">ACFSYH_07995</name>
</gene>
<keyword evidence="6" id="KW-0805">Transcription regulation</keyword>
<reference evidence="12" key="1">
    <citation type="journal article" date="2019" name="Int. J. Syst. Evol. Microbiol.">
        <title>The Global Catalogue of Microorganisms (GCM) 10K type strain sequencing project: providing services to taxonomists for standard genome sequencing and annotation.</title>
        <authorList>
            <consortium name="The Broad Institute Genomics Platform"/>
            <consortium name="The Broad Institute Genome Sequencing Center for Infectious Disease"/>
            <person name="Wu L."/>
            <person name="Ma J."/>
        </authorList>
    </citation>
    <scope>NUCLEOTIDE SEQUENCE [LARGE SCALE GENOMIC DNA]</scope>
    <source>
        <strain evidence="12">KCTC 33576</strain>
    </source>
</reference>
<evidence type="ECO:0000259" key="10">
    <source>
        <dbReference type="PROSITE" id="PS01124"/>
    </source>
</evidence>
<dbReference type="SMART" id="SM01009">
    <property type="entry name" value="AlkA_N"/>
    <property type="match status" value="1"/>
</dbReference>
<dbReference type="EMBL" id="JBHUOP010000003">
    <property type="protein sequence ID" value="MFD2840509.1"/>
    <property type="molecule type" value="Genomic_DNA"/>
</dbReference>
<organism evidence="11 12">
    <name type="scientific">Populibacterium corticicola</name>
    <dbReference type="NCBI Taxonomy" id="1812826"/>
    <lineage>
        <taxon>Bacteria</taxon>
        <taxon>Bacillati</taxon>
        <taxon>Actinomycetota</taxon>
        <taxon>Actinomycetes</taxon>
        <taxon>Micrococcales</taxon>
        <taxon>Jonesiaceae</taxon>
        <taxon>Populibacterium</taxon>
    </lineage>
</organism>
<evidence type="ECO:0000313" key="12">
    <source>
        <dbReference type="Proteomes" id="UP001597391"/>
    </source>
</evidence>
<keyword evidence="12" id="KW-1185">Reference proteome</keyword>
<dbReference type="Pfam" id="PF06029">
    <property type="entry name" value="AlkA_N"/>
    <property type="match status" value="1"/>
</dbReference>
<dbReference type="InterPro" id="IPR018060">
    <property type="entry name" value="HTH_AraC"/>
</dbReference>
<keyword evidence="5" id="KW-0227">DNA damage</keyword>
<dbReference type="InterPro" id="IPR035451">
    <property type="entry name" value="Ada-like_dom_sf"/>
</dbReference>
<dbReference type="InterPro" id="IPR010316">
    <property type="entry name" value="AlkA_N"/>
</dbReference>
<dbReference type="Pfam" id="PF02805">
    <property type="entry name" value="Ada_Zn_binding"/>
    <property type="match status" value="1"/>
</dbReference>
<dbReference type="RefSeq" id="WP_377466366.1">
    <property type="nucleotide sequence ID" value="NZ_JBHUOP010000003.1"/>
</dbReference>
<evidence type="ECO:0000256" key="9">
    <source>
        <dbReference type="ARBA" id="ARBA00023204"/>
    </source>
</evidence>
<proteinExistence type="predicted"/>
<comment type="catalytic activity">
    <reaction evidence="1">
        <text>Hydrolysis of alkylated DNA, releasing 3-methyladenine, 3-methylguanine, 7-methylguanine and 7-methyladenine.</text>
        <dbReference type="EC" id="3.2.2.21"/>
    </reaction>
</comment>